<sequence length="65" mass="6962">MTEFEQLQIEQLKRIADVLEDINGTLIDMSTPVEQLAECVGVHPARYGGSAASFLRIAGSVDAGV</sequence>
<organism evidence="1">
    <name type="scientific">Myoviridae sp. ctUPB15</name>
    <dbReference type="NCBI Taxonomy" id="2825116"/>
    <lineage>
        <taxon>Viruses</taxon>
        <taxon>Duplodnaviria</taxon>
        <taxon>Heunggongvirae</taxon>
        <taxon>Uroviricota</taxon>
        <taxon>Caudoviricetes</taxon>
    </lineage>
</organism>
<name>A0A8S5PWF3_9CAUD</name>
<proteinExistence type="predicted"/>
<reference evidence="1" key="1">
    <citation type="journal article" date="2021" name="Proc. Natl. Acad. Sci. U.S.A.">
        <title>A Catalog of Tens of Thousands of Viruses from Human Metagenomes Reveals Hidden Associations with Chronic Diseases.</title>
        <authorList>
            <person name="Tisza M.J."/>
            <person name="Buck C.B."/>
        </authorList>
    </citation>
    <scope>NUCLEOTIDE SEQUENCE</scope>
    <source>
        <strain evidence="1">CtUPB15</strain>
    </source>
</reference>
<accession>A0A8S5PWF3</accession>
<protein>
    <submittedName>
        <fullName evidence="1">DASH complex subunit Dad1</fullName>
    </submittedName>
</protein>
<dbReference type="EMBL" id="BK015516">
    <property type="protein sequence ID" value="DAE10620.1"/>
    <property type="molecule type" value="Genomic_DNA"/>
</dbReference>
<evidence type="ECO:0000313" key="1">
    <source>
        <dbReference type="EMBL" id="DAE10620.1"/>
    </source>
</evidence>